<proteinExistence type="inferred from homology"/>
<organism evidence="6 7">
    <name type="scientific">[Mycobacterium] holstebronense</name>
    <dbReference type="NCBI Taxonomy" id="3064288"/>
    <lineage>
        <taxon>Bacteria</taxon>
        <taxon>Bacillati</taxon>
        <taxon>Actinomycetota</taxon>
        <taxon>Actinomycetes</taxon>
        <taxon>Mycobacteriales</taxon>
        <taxon>Mycobacteriaceae</taxon>
        <taxon>Mycolicibacterium</taxon>
    </lineage>
</organism>
<keyword evidence="7" id="KW-1185">Reference proteome</keyword>
<feature type="compositionally biased region" description="Pro residues" evidence="3">
    <location>
        <begin position="44"/>
        <end position="57"/>
    </location>
</feature>
<keyword evidence="1 4" id="KW-0732">Signal</keyword>
<reference evidence="6 7" key="1">
    <citation type="submission" date="2023-08" db="EMBL/GenBank/DDBJ databases">
        <authorList>
            <person name="Folkvardsen B D."/>
            <person name="Norman A."/>
        </authorList>
    </citation>
    <scope>NUCLEOTIDE SEQUENCE [LARGE SCALE GENOMIC DNA]</scope>
    <source>
        <strain evidence="6 7">Mu0102</strain>
    </source>
</reference>
<feature type="domain" description="Low molecular weight antigen MTB12-like C-terminal" evidence="5">
    <location>
        <begin position="58"/>
        <end position="169"/>
    </location>
</feature>
<comment type="similarity">
    <text evidence="2">Belongs to the MTB12 family.</text>
</comment>
<feature type="region of interest" description="Disordered" evidence="3">
    <location>
        <begin position="26"/>
        <end position="64"/>
    </location>
</feature>
<evidence type="ECO:0000313" key="6">
    <source>
        <dbReference type="EMBL" id="CAJ1501691.1"/>
    </source>
</evidence>
<dbReference type="RefSeq" id="WP_308486327.1">
    <property type="nucleotide sequence ID" value="NZ_OY726398.1"/>
</dbReference>
<name>A0ABM9LMN4_9MYCO</name>
<dbReference type="Proteomes" id="UP001190464">
    <property type="component" value="Chromosome"/>
</dbReference>
<protein>
    <recommendedName>
        <fullName evidence="5">Low molecular weight antigen MTB12-like C-terminal domain-containing protein</fullName>
    </recommendedName>
</protein>
<sequence length="172" mass="17541">MTGRLLLLSAAALAAIGVSGSFGGGVASAEPAAPQDSVAGAPVPLEPAPAPPAPSGVPLPTTGEVSGMLTRLSDAGIGYKEKADLVENGITQHEGHGLDSELRRAYRDGELPYNFDVINVVQTGEGQGLANVTISGPKMPASQTVPLQLVDQGRWVLSHDSAAQLMQIMAAH</sequence>
<evidence type="ECO:0000256" key="2">
    <source>
        <dbReference type="ARBA" id="ARBA00093774"/>
    </source>
</evidence>
<dbReference type="EMBL" id="OY726398">
    <property type="protein sequence ID" value="CAJ1501691.1"/>
    <property type="molecule type" value="Genomic_DNA"/>
</dbReference>
<dbReference type="InterPro" id="IPR058644">
    <property type="entry name" value="Mtb12-like_C"/>
</dbReference>
<evidence type="ECO:0000313" key="7">
    <source>
        <dbReference type="Proteomes" id="UP001190464"/>
    </source>
</evidence>
<evidence type="ECO:0000256" key="1">
    <source>
        <dbReference type="ARBA" id="ARBA00022729"/>
    </source>
</evidence>
<accession>A0ABM9LMN4</accession>
<feature type="signal peptide" evidence="4">
    <location>
        <begin position="1"/>
        <end position="23"/>
    </location>
</feature>
<gene>
    <name evidence="6" type="ORF">MU0102_001549</name>
</gene>
<evidence type="ECO:0000256" key="4">
    <source>
        <dbReference type="SAM" id="SignalP"/>
    </source>
</evidence>
<feature type="chain" id="PRO_5047357980" description="Low molecular weight antigen MTB12-like C-terminal domain-containing protein" evidence="4">
    <location>
        <begin position="24"/>
        <end position="172"/>
    </location>
</feature>
<evidence type="ECO:0000256" key="3">
    <source>
        <dbReference type="SAM" id="MobiDB-lite"/>
    </source>
</evidence>
<evidence type="ECO:0000259" key="5">
    <source>
        <dbReference type="Pfam" id="PF26580"/>
    </source>
</evidence>
<dbReference type="Pfam" id="PF26580">
    <property type="entry name" value="Mtb12_C"/>
    <property type="match status" value="1"/>
</dbReference>